<dbReference type="EMBL" id="JAQJAC010000006">
    <property type="protein sequence ID" value="KAJ5580347.1"/>
    <property type="molecule type" value="Genomic_DNA"/>
</dbReference>
<keyword evidence="4" id="KW-1185">Reference proteome</keyword>
<comment type="caution">
    <text evidence="3">The sequence shown here is derived from an EMBL/GenBank/DDBJ whole genome shotgun (WGS) entry which is preliminary data.</text>
</comment>
<evidence type="ECO:0000259" key="2">
    <source>
        <dbReference type="SMART" id="SM00358"/>
    </source>
</evidence>
<evidence type="ECO:0000313" key="3">
    <source>
        <dbReference type="EMBL" id="KAJ5580347.1"/>
    </source>
</evidence>
<dbReference type="Gene3D" id="3.30.160.20">
    <property type="match status" value="1"/>
</dbReference>
<organism evidence="3 4">
    <name type="scientific">Penicillium hetheringtonii</name>
    <dbReference type="NCBI Taxonomy" id="911720"/>
    <lineage>
        <taxon>Eukaryota</taxon>
        <taxon>Fungi</taxon>
        <taxon>Dikarya</taxon>
        <taxon>Ascomycota</taxon>
        <taxon>Pezizomycotina</taxon>
        <taxon>Eurotiomycetes</taxon>
        <taxon>Eurotiomycetidae</taxon>
        <taxon>Eurotiales</taxon>
        <taxon>Aspergillaceae</taxon>
        <taxon>Penicillium</taxon>
    </lineage>
</organism>
<dbReference type="Proteomes" id="UP001216150">
    <property type="component" value="Unassembled WGS sequence"/>
</dbReference>
<accession>A0AAD6GP03</accession>
<evidence type="ECO:0000256" key="1">
    <source>
        <dbReference type="SAM" id="MobiDB-lite"/>
    </source>
</evidence>
<dbReference type="SMART" id="SM00358">
    <property type="entry name" value="DSRM"/>
    <property type="match status" value="1"/>
</dbReference>
<protein>
    <recommendedName>
        <fullName evidence="2">DRBM domain-containing protein</fullName>
    </recommendedName>
</protein>
<dbReference type="SUPFAM" id="SSF54768">
    <property type="entry name" value="dsRNA-binding domain-like"/>
    <property type="match status" value="1"/>
</dbReference>
<feature type="region of interest" description="Disordered" evidence="1">
    <location>
        <begin position="118"/>
        <end position="142"/>
    </location>
</feature>
<evidence type="ECO:0000313" key="4">
    <source>
        <dbReference type="Proteomes" id="UP001216150"/>
    </source>
</evidence>
<name>A0AAD6GP03_9EURO</name>
<feature type="domain" description="DRBM" evidence="2">
    <location>
        <begin position="147"/>
        <end position="210"/>
    </location>
</feature>
<dbReference type="InterPro" id="IPR014720">
    <property type="entry name" value="dsRBD_dom"/>
</dbReference>
<reference evidence="3 4" key="1">
    <citation type="journal article" date="2023" name="IMA Fungus">
        <title>Comparative genomic study of the Penicillium genus elucidates a diverse pangenome and 15 lateral gene transfer events.</title>
        <authorList>
            <person name="Petersen C."/>
            <person name="Sorensen T."/>
            <person name="Nielsen M.R."/>
            <person name="Sondergaard T.E."/>
            <person name="Sorensen J.L."/>
            <person name="Fitzpatrick D.A."/>
            <person name="Frisvad J.C."/>
            <person name="Nielsen K.L."/>
        </authorList>
    </citation>
    <scope>NUCLEOTIDE SEQUENCE [LARGE SCALE GENOMIC DNA]</scope>
    <source>
        <strain evidence="3 4">IBT 29057</strain>
    </source>
</reference>
<dbReference type="AlphaFoldDB" id="A0AAD6GP03"/>
<gene>
    <name evidence="3" type="ORF">N7450_006648</name>
</gene>
<proteinExistence type="predicted"/>
<sequence length="221" mass="24825">MTTRKVDQGLMHELEAVEKQKVFEMDGSGYLYDEEQDLSKSIYTNFDLNGAIRFLTDANAKAQASPSAESTPSIFKALGIYAKSKPSYGFEHMTSMLSKFHRQREEFLYQTNSANDIVHEPVPSRAPTESSQTNSHTREGEVEEHVYTSALKEFGDSQGVLPSYDPTQVSFQPIRWRVTVHYRDFQSSAEASSRKAAKHSASKTLWLKMGKGVIVNNLGCI</sequence>